<gene>
    <name evidence="1" type="ORF">EVAR_75183_1</name>
</gene>
<protein>
    <submittedName>
        <fullName evidence="1">Uncharacterized protein</fullName>
    </submittedName>
</protein>
<dbReference type="AlphaFoldDB" id="A0A4C1U0W6"/>
<organism evidence="1 2">
    <name type="scientific">Eumeta variegata</name>
    <name type="common">Bagworm moth</name>
    <name type="synonym">Eumeta japonica</name>
    <dbReference type="NCBI Taxonomy" id="151549"/>
    <lineage>
        <taxon>Eukaryota</taxon>
        <taxon>Metazoa</taxon>
        <taxon>Ecdysozoa</taxon>
        <taxon>Arthropoda</taxon>
        <taxon>Hexapoda</taxon>
        <taxon>Insecta</taxon>
        <taxon>Pterygota</taxon>
        <taxon>Neoptera</taxon>
        <taxon>Endopterygota</taxon>
        <taxon>Lepidoptera</taxon>
        <taxon>Glossata</taxon>
        <taxon>Ditrysia</taxon>
        <taxon>Tineoidea</taxon>
        <taxon>Psychidae</taxon>
        <taxon>Oiketicinae</taxon>
        <taxon>Eumeta</taxon>
    </lineage>
</organism>
<dbReference type="EMBL" id="BGZK01000112">
    <property type="protein sequence ID" value="GBP19890.1"/>
    <property type="molecule type" value="Genomic_DNA"/>
</dbReference>
<sequence>METLTKERDLPSVARVEFHKRRENMKVKLQRSERPLQTCVTVNFPRCPQCVSGTAGHDERREQLVA</sequence>
<evidence type="ECO:0000313" key="2">
    <source>
        <dbReference type="Proteomes" id="UP000299102"/>
    </source>
</evidence>
<accession>A0A4C1U0W6</accession>
<dbReference type="Proteomes" id="UP000299102">
    <property type="component" value="Unassembled WGS sequence"/>
</dbReference>
<comment type="caution">
    <text evidence="1">The sequence shown here is derived from an EMBL/GenBank/DDBJ whole genome shotgun (WGS) entry which is preliminary data.</text>
</comment>
<proteinExistence type="predicted"/>
<name>A0A4C1U0W6_EUMVA</name>
<evidence type="ECO:0000313" key="1">
    <source>
        <dbReference type="EMBL" id="GBP19890.1"/>
    </source>
</evidence>
<keyword evidence="2" id="KW-1185">Reference proteome</keyword>
<reference evidence="1 2" key="1">
    <citation type="journal article" date="2019" name="Commun. Biol.">
        <title>The bagworm genome reveals a unique fibroin gene that provides high tensile strength.</title>
        <authorList>
            <person name="Kono N."/>
            <person name="Nakamura H."/>
            <person name="Ohtoshi R."/>
            <person name="Tomita M."/>
            <person name="Numata K."/>
            <person name="Arakawa K."/>
        </authorList>
    </citation>
    <scope>NUCLEOTIDE SEQUENCE [LARGE SCALE GENOMIC DNA]</scope>
</reference>